<organism evidence="4 5">
    <name type="scientific">Medicago truncatula</name>
    <name type="common">Barrel medic</name>
    <name type="synonym">Medicago tribuloides</name>
    <dbReference type="NCBI Taxonomy" id="3880"/>
    <lineage>
        <taxon>Eukaryota</taxon>
        <taxon>Viridiplantae</taxon>
        <taxon>Streptophyta</taxon>
        <taxon>Embryophyta</taxon>
        <taxon>Tracheophyta</taxon>
        <taxon>Spermatophyta</taxon>
        <taxon>Magnoliopsida</taxon>
        <taxon>eudicotyledons</taxon>
        <taxon>Gunneridae</taxon>
        <taxon>Pentapetalae</taxon>
        <taxon>rosids</taxon>
        <taxon>fabids</taxon>
        <taxon>Fabales</taxon>
        <taxon>Fabaceae</taxon>
        <taxon>Papilionoideae</taxon>
        <taxon>50 kb inversion clade</taxon>
        <taxon>NPAAA clade</taxon>
        <taxon>Hologalegina</taxon>
        <taxon>IRL clade</taxon>
        <taxon>Trifolieae</taxon>
        <taxon>Medicago</taxon>
    </lineage>
</organism>
<reference evidence="5" key="1">
    <citation type="journal article" date="2018" name="Nat. Plants">
        <title>Whole-genome landscape of Medicago truncatula symbiotic genes.</title>
        <authorList>
            <person name="Pecrix Y."/>
            <person name="Staton S.E."/>
            <person name="Sallet E."/>
            <person name="Lelandais-Briere C."/>
            <person name="Moreau S."/>
            <person name="Carrere S."/>
            <person name="Blein T."/>
            <person name="Jardinaud M.F."/>
            <person name="Latrasse D."/>
            <person name="Zouine M."/>
            <person name="Zahm M."/>
            <person name="Kreplak J."/>
            <person name="Mayjonade B."/>
            <person name="Satge C."/>
            <person name="Perez M."/>
            <person name="Cauet S."/>
            <person name="Marande W."/>
            <person name="Chantry-Darmon C."/>
            <person name="Lopez-Roques C."/>
            <person name="Bouchez O."/>
            <person name="Berard A."/>
            <person name="Debelle F."/>
            <person name="Munos S."/>
            <person name="Bendahmane A."/>
            <person name="Berges H."/>
            <person name="Niebel A."/>
            <person name="Buitink J."/>
            <person name="Frugier F."/>
            <person name="Benhamed M."/>
            <person name="Crespi M."/>
            <person name="Gouzy J."/>
            <person name="Gamas P."/>
        </authorList>
    </citation>
    <scope>NUCLEOTIDE SEQUENCE [LARGE SCALE GENOMIC DNA]</scope>
    <source>
        <strain evidence="5">cv. Jemalong A17</strain>
    </source>
</reference>
<accession>A0A396JEN3</accession>
<evidence type="ECO:0000256" key="2">
    <source>
        <dbReference type="ARBA" id="ARBA00022786"/>
    </source>
</evidence>
<evidence type="ECO:0000256" key="3">
    <source>
        <dbReference type="SAM" id="Phobius"/>
    </source>
</evidence>
<dbReference type="Gramene" id="rna11270">
    <property type="protein sequence ID" value="RHN75111.1"/>
    <property type="gene ID" value="gene11270"/>
</dbReference>
<dbReference type="PANTHER" id="PTHR46116">
    <property type="entry name" value="(E3-INDEPENDENT) E2 UBIQUITIN-CONJUGATING ENZYME"/>
    <property type="match status" value="1"/>
</dbReference>
<dbReference type="GO" id="GO:0016746">
    <property type="term" value="F:acyltransferase activity"/>
    <property type="evidence" value="ECO:0007669"/>
    <property type="project" value="UniProtKB-KW"/>
</dbReference>
<dbReference type="InterPro" id="IPR016135">
    <property type="entry name" value="UBQ-conjugating_enzyme/RWD"/>
</dbReference>
<dbReference type="EC" id="2.3.2.-" evidence="4"/>
<dbReference type="AlphaFoldDB" id="A0A396JEN3"/>
<dbReference type="Gene3D" id="3.10.110.10">
    <property type="entry name" value="Ubiquitin Conjugating Enzyme"/>
    <property type="match status" value="1"/>
</dbReference>
<gene>
    <name evidence="4" type="ORF">MtrunA17_Chr2g0317621</name>
</gene>
<evidence type="ECO:0000313" key="4">
    <source>
        <dbReference type="EMBL" id="RHN75111.1"/>
    </source>
</evidence>
<dbReference type="Proteomes" id="UP000265566">
    <property type="component" value="Chromosome 2"/>
</dbReference>
<sequence>MLLAMYASVYLTPGLATRIRNGTPGVTTMLQVLVSIQGLILNAKPYFNEPGYERASGSPDGEKRAIRYNEDTFILSLKTMMYMIRKPPKNFEDLVVGHFYSRAHNILGSCLAYMEGAQVGYLAKGRVRIVDESEGKCSDKFKAGLVGHVNNLVKEFEKIGVKDCEKFQKGSSYSLISTSPSLLSISSLSSISLPILSISLLIISLSLFMN</sequence>
<keyword evidence="2" id="KW-0833">Ubl conjugation pathway</keyword>
<dbReference type="PANTHER" id="PTHR46116:SF43">
    <property type="entry name" value="UBIQUITIN-CONJUGATING ENZYME"/>
    <property type="match status" value="1"/>
</dbReference>
<evidence type="ECO:0000256" key="1">
    <source>
        <dbReference type="ARBA" id="ARBA00022679"/>
    </source>
</evidence>
<keyword evidence="4" id="KW-0012">Acyltransferase</keyword>
<comment type="caution">
    <text evidence="4">The sequence shown here is derived from an EMBL/GenBank/DDBJ whole genome shotgun (WGS) entry which is preliminary data.</text>
</comment>
<dbReference type="EC" id="6.2.1.45" evidence="4"/>
<protein>
    <submittedName>
        <fullName evidence="4">Putative aminoacyltransferase, E1 ubiquitin-activating enzyme</fullName>
        <ecNumber evidence="4">2.3.2.-</ecNumber>
        <ecNumber evidence="4">6.2.1.45</ecNumber>
    </submittedName>
</protein>
<name>A0A396JEN3_MEDTR</name>
<proteinExistence type="predicted"/>
<dbReference type="EMBL" id="PSQE01000002">
    <property type="protein sequence ID" value="RHN75111.1"/>
    <property type="molecule type" value="Genomic_DNA"/>
</dbReference>
<dbReference type="GO" id="GO:0004839">
    <property type="term" value="F:ubiquitin activating enzyme activity"/>
    <property type="evidence" value="ECO:0007669"/>
    <property type="project" value="UniProtKB-EC"/>
</dbReference>
<keyword evidence="4" id="KW-0436">Ligase</keyword>
<feature type="transmembrane region" description="Helical" evidence="3">
    <location>
        <begin position="182"/>
        <end position="208"/>
    </location>
</feature>
<keyword evidence="1 4" id="KW-0808">Transferase</keyword>
<keyword evidence="3" id="KW-0812">Transmembrane</keyword>
<evidence type="ECO:0000313" key="5">
    <source>
        <dbReference type="Proteomes" id="UP000265566"/>
    </source>
</evidence>
<keyword evidence="3" id="KW-1133">Transmembrane helix</keyword>
<keyword evidence="3" id="KW-0472">Membrane</keyword>